<dbReference type="AlphaFoldDB" id="A0A195EX48"/>
<name>A0A195EX48_9HYME</name>
<evidence type="ECO:0000313" key="2">
    <source>
        <dbReference type="Proteomes" id="UP000078541"/>
    </source>
</evidence>
<gene>
    <name evidence="1" type="ORF">ALC56_12808</name>
</gene>
<keyword evidence="2" id="KW-1185">Reference proteome</keyword>
<sequence length="99" mass="11679">MSRRDGDISEHAVHETVTRHRKYFVSVEKPFIDIIEMNQPKYIQRFVAGYGFQRRLPRDMFKAHGETRSRSLITTYNRLSRVCNCNAVHCLVNGILMQH</sequence>
<evidence type="ECO:0000313" key="1">
    <source>
        <dbReference type="EMBL" id="KYN32855.1"/>
    </source>
</evidence>
<reference evidence="1 2" key="1">
    <citation type="submission" date="2016-03" db="EMBL/GenBank/DDBJ databases">
        <title>Trachymyrmex septentrionalis WGS genome.</title>
        <authorList>
            <person name="Nygaard S."/>
            <person name="Hu H."/>
            <person name="Boomsma J."/>
            <person name="Zhang G."/>
        </authorList>
    </citation>
    <scope>NUCLEOTIDE SEQUENCE [LARGE SCALE GENOMIC DNA]</scope>
    <source>
        <strain evidence="1">Tsep2-gDNA-1</strain>
        <tissue evidence="1">Whole body</tissue>
    </source>
</reference>
<protein>
    <submittedName>
        <fullName evidence="1">Uncharacterized protein</fullName>
    </submittedName>
</protein>
<dbReference type="EMBL" id="KQ981928">
    <property type="protein sequence ID" value="KYN32855.1"/>
    <property type="molecule type" value="Genomic_DNA"/>
</dbReference>
<accession>A0A195EX48</accession>
<dbReference type="Proteomes" id="UP000078541">
    <property type="component" value="Unassembled WGS sequence"/>
</dbReference>
<proteinExistence type="predicted"/>
<organism evidence="1 2">
    <name type="scientific">Trachymyrmex septentrionalis</name>
    <dbReference type="NCBI Taxonomy" id="34720"/>
    <lineage>
        <taxon>Eukaryota</taxon>
        <taxon>Metazoa</taxon>
        <taxon>Ecdysozoa</taxon>
        <taxon>Arthropoda</taxon>
        <taxon>Hexapoda</taxon>
        <taxon>Insecta</taxon>
        <taxon>Pterygota</taxon>
        <taxon>Neoptera</taxon>
        <taxon>Endopterygota</taxon>
        <taxon>Hymenoptera</taxon>
        <taxon>Apocrita</taxon>
        <taxon>Aculeata</taxon>
        <taxon>Formicoidea</taxon>
        <taxon>Formicidae</taxon>
        <taxon>Myrmicinae</taxon>
        <taxon>Trachymyrmex</taxon>
    </lineage>
</organism>